<feature type="transmembrane region" description="Helical" evidence="7">
    <location>
        <begin position="165"/>
        <end position="183"/>
    </location>
</feature>
<dbReference type="Proteomes" id="UP001470230">
    <property type="component" value="Unassembled WGS sequence"/>
</dbReference>
<feature type="transmembrane region" description="Helical" evidence="7">
    <location>
        <begin position="52"/>
        <end position="75"/>
    </location>
</feature>
<evidence type="ECO:0000313" key="8">
    <source>
        <dbReference type="EMBL" id="KAK8889640.1"/>
    </source>
</evidence>
<feature type="transmembrane region" description="Helical" evidence="7">
    <location>
        <begin position="17"/>
        <end position="37"/>
    </location>
</feature>
<evidence type="ECO:0000256" key="3">
    <source>
        <dbReference type="ARBA" id="ARBA00022692"/>
    </source>
</evidence>
<feature type="transmembrane region" description="Helical" evidence="7">
    <location>
        <begin position="87"/>
        <end position="108"/>
    </location>
</feature>
<feature type="region of interest" description="Disordered" evidence="6">
    <location>
        <begin position="352"/>
        <end position="380"/>
    </location>
</feature>
<protein>
    <recommendedName>
        <fullName evidence="10">Adenosine 3'-phospho 5'-phosphosulfate transporter 2</fullName>
    </recommendedName>
</protein>
<feature type="transmembrane region" description="Helical" evidence="7">
    <location>
        <begin position="291"/>
        <end position="310"/>
    </location>
</feature>
<dbReference type="PANTHER" id="PTHR10778">
    <property type="entry name" value="SOLUTE CARRIER FAMILY 35 MEMBER B"/>
    <property type="match status" value="1"/>
</dbReference>
<keyword evidence="2" id="KW-0813">Transport</keyword>
<name>A0ABR2KHZ7_9EUKA</name>
<evidence type="ECO:0000313" key="9">
    <source>
        <dbReference type="Proteomes" id="UP001470230"/>
    </source>
</evidence>
<comment type="subcellular location">
    <subcellularLocation>
        <location evidence="1">Membrane</location>
        <topology evidence="1">Multi-pass membrane protein</topology>
    </subcellularLocation>
</comment>
<reference evidence="8 9" key="1">
    <citation type="submission" date="2024-04" db="EMBL/GenBank/DDBJ databases">
        <title>Tritrichomonas musculus Genome.</title>
        <authorList>
            <person name="Alves-Ferreira E."/>
            <person name="Grigg M."/>
            <person name="Lorenzi H."/>
            <person name="Galac M."/>
        </authorList>
    </citation>
    <scope>NUCLEOTIDE SEQUENCE [LARGE SCALE GENOMIC DNA]</scope>
    <source>
        <strain evidence="8 9">EAF2021</strain>
    </source>
</reference>
<keyword evidence="4 7" id="KW-1133">Transmembrane helix</keyword>
<evidence type="ECO:0000256" key="1">
    <source>
        <dbReference type="ARBA" id="ARBA00004141"/>
    </source>
</evidence>
<keyword evidence="9" id="KW-1185">Reference proteome</keyword>
<evidence type="ECO:0000256" key="5">
    <source>
        <dbReference type="ARBA" id="ARBA00023136"/>
    </source>
</evidence>
<comment type="caution">
    <text evidence="8">The sequence shown here is derived from an EMBL/GenBank/DDBJ whole genome shotgun (WGS) entry which is preliminary data.</text>
</comment>
<sequence>MDQPHLFCFQVESWPKWLILLICAIGIFSMFLLHGIAHEKLFSKPYFFVETIFLTFTQFFSYSMLSIHALIDLFYGRIELKASLKTYLLTSVTLALSMSLGNFSALRLSYATEVLFKSSKLIPVMIGNIIFLKKKPKLVEAVSICFVVLGLIGVSLGDFRGKNKFDMIGIIAVITSLSFDAIASNMEDKIMSVYGASQDELIAMIYGIGAILVGTISIFTGEFFTAAVKIYEHPSSLFFIALFSFLGAIGIQFVYLTMKVFGSLLTVMMTSIRKALTVCLSFLIFPDKKFTSWHGFSIFLLSIGISINIYQKTRKVPNNDEDHKLIKKTGENEKEDSEELIIDNFDDFDDIEAQDNSKDASSQSNIGNKSENITESMTEK</sequence>
<feature type="transmembrane region" description="Helical" evidence="7">
    <location>
        <begin position="237"/>
        <end position="257"/>
    </location>
</feature>
<feature type="transmembrane region" description="Helical" evidence="7">
    <location>
        <begin position="138"/>
        <end position="159"/>
    </location>
</feature>
<evidence type="ECO:0000256" key="6">
    <source>
        <dbReference type="SAM" id="MobiDB-lite"/>
    </source>
</evidence>
<feature type="transmembrane region" description="Helical" evidence="7">
    <location>
        <begin position="204"/>
        <end position="231"/>
    </location>
</feature>
<evidence type="ECO:0008006" key="10">
    <source>
        <dbReference type="Google" id="ProtNLM"/>
    </source>
</evidence>
<keyword evidence="3 7" id="KW-0812">Transmembrane</keyword>
<evidence type="ECO:0000256" key="2">
    <source>
        <dbReference type="ARBA" id="ARBA00022448"/>
    </source>
</evidence>
<dbReference type="Pfam" id="PF08449">
    <property type="entry name" value="UAA"/>
    <property type="match status" value="1"/>
</dbReference>
<keyword evidence="5 7" id="KW-0472">Membrane</keyword>
<evidence type="ECO:0000256" key="4">
    <source>
        <dbReference type="ARBA" id="ARBA00022989"/>
    </source>
</evidence>
<gene>
    <name evidence="8" type="ORF">M9Y10_034392</name>
</gene>
<evidence type="ECO:0000256" key="7">
    <source>
        <dbReference type="SAM" id="Phobius"/>
    </source>
</evidence>
<feature type="compositionally biased region" description="Polar residues" evidence="6">
    <location>
        <begin position="359"/>
        <end position="380"/>
    </location>
</feature>
<organism evidence="8 9">
    <name type="scientific">Tritrichomonas musculus</name>
    <dbReference type="NCBI Taxonomy" id="1915356"/>
    <lineage>
        <taxon>Eukaryota</taxon>
        <taxon>Metamonada</taxon>
        <taxon>Parabasalia</taxon>
        <taxon>Tritrichomonadida</taxon>
        <taxon>Tritrichomonadidae</taxon>
        <taxon>Tritrichomonas</taxon>
    </lineage>
</organism>
<dbReference type="EMBL" id="JAPFFF010000005">
    <property type="protein sequence ID" value="KAK8889640.1"/>
    <property type="molecule type" value="Genomic_DNA"/>
</dbReference>
<feature type="transmembrane region" description="Helical" evidence="7">
    <location>
        <begin position="264"/>
        <end position="285"/>
    </location>
</feature>
<proteinExistence type="predicted"/>
<dbReference type="InterPro" id="IPR013657">
    <property type="entry name" value="SCL35B1-4/HUT1"/>
</dbReference>
<accession>A0ABR2KHZ7</accession>
<dbReference type="PANTHER" id="PTHR10778:SF8">
    <property type="entry name" value="ADENOSINE 3'-PHOSPHO 5'-PHOSPHOSULFATE TRANSPORTER 2"/>
    <property type="match status" value="1"/>
</dbReference>